<dbReference type="GO" id="GO:0009289">
    <property type="term" value="C:pilus"/>
    <property type="evidence" value="ECO:0007669"/>
    <property type="project" value="UniProtKB-SubCell"/>
</dbReference>
<dbReference type="EMBL" id="NEEW01000006">
    <property type="protein sequence ID" value="PJD84574.1"/>
    <property type="molecule type" value="Genomic_DNA"/>
</dbReference>
<dbReference type="Pfam" id="PF00419">
    <property type="entry name" value="Fimbrial"/>
    <property type="match status" value="1"/>
</dbReference>
<organism evidence="8 10">
    <name type="scientific">Enterobacter hormaechei</name>
    <dbReference type="NCBI Taxonomy" id="158836"/>
    <lineage>
        <taxon>Bacteria</taxon>
        <taxon>Pseudomonadati</taxon>
        <taxon>Pseudomonadota</taxon>
        <taxon>Gammaproteobacteria</taxon>
        <taxon>Enterobacterales</taxon>
        <taxon>Enterobacteriaceae</taxon>
        <taxon>Enterobacter</taxon>
        <taxon>Enterobacter cloacae complex</taxon>
    </lineage>
</organism>
<dbReference type="GO" id="GO:0043709">
    <property type="term" value="P:cell adhesion involved in single-species biofilm formation"/>
    <property type="evidence" value="ECO:0007669"/>
    <property type="project" value="TreeGrafter"/>
</dbReference>
<dbReference type="InterPro" id="IPR036937">
    <property type="entry name" value="Adhesion_dom_fimbrial_sf"/>
</dbReference>
<evidence type="ECO:0000256" key="5">
    <source>
        <dbReference type="SAM" id="SignalP"/>
    </source>
</evidence>
<evidence type="ECO:0000313" key="10">
    <source>
        <dbReference type="Proteomes" id="UP000229974"/>
    </source>
</evidence>
<evidence type="ECO:0000313" key="8">
    <source>
        <dbReference type="EMBL" id="PJD84574.1"/>
    </source>
</evidence>
<evidence type="ECO:0000259" key="6">
    <source>
        <dbReference type="Pfam" id="PF00419"/>
    </source>
</evidence>
<keyword evidence="3 5" id="KW-0732">Signal</keyword>
<dbReference type="RefSeq" id="WP_023295472.1">
    <property type="nucleotide sequence ID" value="NZ_AP022510.1"/>
</dbReference>
<protein>
    <submittedName>
        <fullName evidence="7 8">Fimbrial protein</fullName>
    </submittedName>
</protein>
<gene>
    <name evidence="8" type="ORF">B9Q30_15670</name>
    <name evidence="7" type="ORF">SAMEA2273352_03326</name>
</gene>
<dbReference type="OrthoDB" id="8582771at2"/>
<dbReference type="InterPro" id="IPR050263">
    <property type="entry name" value="Bact_Fimbrial_Adh_Pro"/>
</dbReference>
<evidence type="ECO:0000256" key="3">
    <source>
        <dbReference type="ARBA" id="ARBA00022729"/>
    </source>
</evidence>
<feature type="chain" id="PRO_5042348685" evidence="5">
    <location>
        <begin position="22"/>
        <end position="335"/>
    </location>
</feature>
<comment type="caution">
    <text evidence="8">The sequence shown here is derived from an EMBL/GenBank/DDBJ whole genome shotgun (WGS) entry which is preliminary data.</text>
</comment>
<reference evidence="8 10" key="2">
    <citation type="journal article" date="2017" name="J. Antimicrob. Chemother.">
        <title>Characterization of the population structure, drug resistance mechanisms and plasmids of the community-associated Enterobacter cloacae complex in China.</title>
        <authorList>
            <person name="Zhou K."/>
            <person name="Yu W."/>
            <person name="Cao X."/>
            <person name="Shen P."/>
            <person name="Lu H."/>
            <person name="Luo Q."/>
            <person name="Rossen J.W.A."/>
            <person name="Xiao Y."/>
        </authorList>
    </citation>
    <scope>NUCLEOTIDE SEQUENCE [LARGE SCALE GENOMIC DNA]</scope>
    <source>
        <strain evidence="8 10">ECC904</strain>
    </source>
</reference>
<comment type="similarity">
    <text evidence="2">Belongs to the fimbrial protein family.</text>
</comment>
<keyword evidence="4" id="KW-0281">Fimbrium</keyword>
<dbReference type="Proteomes" id="UP000229974">
    <property type="component" value="Unassembled WGS sequence"/>
</dbReference>
<proteinExistence type="inferred from homology"/>
<dbReference type="AlphaFoldDB" id="A0A2J0PYN6"/>
<dbReference type="PANTHER" id="PTHR33420">
    <property type="entry name" value="FIMBRIAL SUBUNIT ELFA-RELATED"/>
    <property type="match status" value="1"/>
</dbReference>
<accession>A0A2J0PYN6</accession>
<dbReference type="PANTHER" id="PTHR33420:SF31">
    <property type="entry name" value="TYPE 1 FIMBRIN D-MANNOSE SPECIFIC ADHESIN"/>
    <property type="match status" value="1"/>
</dbReference>
<evidence type="ECO:0000313" key="9">
    <source>
        <dbReference type="Proteomes" id="UP000076205"/>
    </source>
</evidence>
<evidence type="ECO:0000256" key="1">
    <source>
        <dbReference type="ARBA" id="ARBA00004561"/>
    </source>
</evidence>
<evidence type="ECO:0000256" key="2">
    <source>
        <dbReference type="ARBA" id="ARBA00006671"/>
    </source>
</evidence>
<accession>A0A156GKU8</accession>
<comment type="subcellular location">
    <subcellularLocation>
        <location evidence="1">Fimbrium</location>
    </subcellularLocation>
</comment>
<dbReference type="InterPro" id="IPR008966">
    <property type="entry name" value="Adhesion_dom_sf"/>
</dbReference>
<feature type="signal peptide" evidence="5">
    <location>
        <begin position="1"/>
        <end position="21"/>
    </location>
</feature>
<feature type="domain" description="Fimbrial-type adhesion" evidence="6">
    <location>
        <begin position="187"/>
        <end position="334"/>
    </location>
</feature>
<dbReference type="SUPFAM" id="SSF49401">
    <property type="entry name" value="Bacterial adhesins"/>
    <property type="match status" value="1"/>
</dbReference>
<dbReference type="EMBL" id="FJYW01000007">
    <property type="protein sequence ID" value="CZX75829.1"/>
    <property type="molecule type" value="Genomic_DNA"/>
</dbReference>
<dbReference type="Gene3D" id="2.60.40.1090">
    <property type="entry name" value="Fimbrial-type adhesion domain"/>
    <property type="match status" value="1"/>
</dbReference>
<name>A0A2J0PYN6_9ENTR</name>
<sequence>MKLRMMLLSAAGLLFSLSSLAATCKNANGGISMVNYDLTTTLTTDQNIKGNGTELNRTQDIHVNATCPPGNWEKRTYRTYISPFPVVKTEGEWKYLQLDPDYIIGAMKIHDATIGDFYPPVEYVHMGGHEEVDTGGVFPVNDSNLTFKIQIVRPFIGSVVIPPKLMFNVYVTTTENDRPTVIVYQITYSGVITVPQNCVINAGQTVTVDFGALYHGDFTQAGQRPDSVAPKTFTVPIECNADVNSPAQLTLRVQGTADARFANALATDNPDVAVVVTSPQGEILRPNVFSSSVPFTTDMSGRADVTLQAYPISTTGQSPELGVFRALALLRIDFA</sequence>
<reference evidence="7 9" key="1">
    <citation type="submission" date="2016-03" db="EMBL/GenBank/DDBJ databases">
        <authorList>
            <consortium name="Pathogen Informatics"/>
        </authorList>
    </citation>
    <scope>NUCLEOTIDE SEQUENCE [LARGE SCALE GENOMIC DNA]</scope>
    <source>
        <strain evidence="9">e1424</strain>
        <strain evidence="7">E1424</strain>
    </source>
</reference>
<evidence type="ECO:0000256" key="4">
    <source>
        <dbReference type="ARBA" id="ARBA00023263"/>
    </source>
</evidence>
<dbReference type="InterPro" id="IPR000259">
    <property type="entry name" value="Adhesion_dom_fimbrial"/>
</dbReference>
<evidence type="ECO:0000313" key="7">
    <source>
        <dbReference type="EMBL" id="CZX75829.1"/>
    </source>
</evidence>
<dbReference type="Proteomes" id="UP000076205">
    <property type="component" value="Unassembled WGS sequence"/>
</dbReference>